<reference evidence="8 9" key="1">
    <citation type="submission" date="2024-04" db="EMBL/GenBank/DDBJ databases">
        <title>Symmetric and asymmetric DNA N6-adenine methylation regulates different biological responses in Mucorales.</title>
        <authorList>
            <consortium name="Lawrence Berkeley National Laboratory"/>
            <person name="Lax C."/>
            <person name="Mondo S.J."/>
            <person name="Osorio-Concepcion M."/>
            <person name="Muszewska A."/>
            <person name="Corrochano-Luque M."/>
            <person name="Gutierrez G."/>
            <person name="Riley R."/>
            <person name="Lipzen A."/>
            <person name="Guo J."/>
            <person name="Hundley H."/>
            <person name="Amirebrahimi M."/>
            <person name="Ng V."/>
            <person name="Lorenzo-Gutierrez D."/>
            <person name="Binder U."/>
            <person name="Yang J."/>
            <person name="Song Y."/>
            <person name="Canovas D."/>
            <person name="Navarro E."/>
            <person name="Freitag M."/>
            <person name="Gabaldon T."/>
            <person name="Grigoriev I.V."/>
            <person name="Corrochano L.M."/>
            <person name="Nicolas F.E."/>
            <person name="Garre V."/>
        </authorList>
    </citation>
    <scope>NUCLEOTIDE SEQUENCE [LARGE SCALE GENOMIC DNA]</scope>
    <source>
        <strain evidence="8 9">L51</strain>
    </source>
</reference>
<comment type="caution">
    <text evidence="8">The sequence shown here is derived from an EMBL/GenBank/DDBJ whole genome shotgun (WGS) entry which is preliminary data.</text>
</comment>
<evidence type="ECO:0000256" key="5">
    <source>
        <dbReference type="ARBA" id="ARBA00023065"/>
    </source>
</evidence>
<keyword evidence="4 7" id="KW-1133">Transmembrane helix</keyword>
<dbReference type="InterPro" id="IPR003445">
    <property type="entry name" value="Cat_transpt"/>
</dbReference>
<evidence type="ECO:0000256" key="1">
    <source>
        <dbReference type="ARBA" id="ARBA00004141"/>
    </source>
</evidence>
<feature type="transmembrane region" description="Helical" evidence="7">
    <location>
        <begin position="105"/>
        <end position="129"/>
    </location>
</feature>
<keyword evidence="9" id="KW-1185">Reference proteome</keyword>
<keyword evidence="2" id="KW-0813">Transport</keyword>
<evidence type="ECO:0000313" key="8">
    <source>
        <dbReference type="EMBL" id="KAL0088980.1"/>
    </source>
</evidence>
<keyword evidence="6 7" id="KW-0472">Membrane</keyword>
<sequence>MSETIDKSQLTREQRYKIGGAEYRAIDMLTRLVPLYYIGFIIGFGFIFRIYIAASAYARNVLETSNGNGPVNPWLFSFFLSISAFNNLGLSLVDASMVPFQNAPFPLIMAAFLVLIGNTAYALMLRFIIWSFKKCTPPSYVMLRETLHYLLEHPRRCYTTLFPATQTRWLLLVLIAITVAEIGSFLALNYWLPVLNGIPWASRVLDGIFQSIATRSAGFSVVSLIDLNPGTQLVYIIAMYISVYPVAISMRNSNVYQERALGIFHHEQEDQEGENEEYKPETFSKIIKLDRHPTINSVLTNSRKVIRSPDFFVMTQIQRQLTNEICWLIAGVFLVCVIESGPIMDPSPITFLTILYECVSAFGNVGASVGFPGTTPSQSAEYRTLRLPAAIDRAVLLPSEQMEENEIKEQEMKRRNTVLSQGIGANHFVYNRQKTN</sequence>
<evidence type="ECO:0000256" key="7">
    <source>
        <dbReference type="SAM" id="Phobius"/>
    </source>
</evidence>
<feature type="transmembrane region" description="Helical" evidence="7">
    <location>
        <begin position="325"/>
        <end position="344"/>
    </location>
</feature>
<evidence type="ECO:0000256" key="4">
    <source>
        <dbReference type="ARBA" id="ARBA00022989"/>
    </source>
</evidence>
<keyword evidence="5" id="KW-0406">Ion transport</keyword>
<evidence type="ECO:0000256" key="6">
    <source>
        <dbReference type="ARBA" id="ARBA00023136"/>
    </source>
</evidence>
<proteinExistence type="predicted"/>
<dbReference type="Proteomes" id="UP001448207">
    <property type="component" value="Unassembled WGS sequence"/>
</dbReference>
<feature type="transmembrane region" description="Helical" evidence="7">
    <location>
        <begin position="74"/>
        <end position="93"/>
    </location>
</feature>
<dbReference type="PANTHER" id="PTHR31064:SF30">
    <property type="entry name" value="HIGH-AFFINITY POTASSIUM TRANSPORT PROTEIN-RELATED"/>
    <property type="match status" value="1"/>
</dbReference>
<dbReference type="PANTHER" id="PTHR31064">
    <property type="entry name" value="POTASSIUM TRANSPORT PROTEIN DDB_G0292412-RELATED"/>
    <property type="match status" value="1"/>
</dbReference>
<comment type="subcellular location">
    <subcellularLocation>
        <location evidence="1">Membrane</location>
        <topology evidence="1">Multi-pass membrane protein</topology>
    </subcellularLocation>
</comment>
<organism evidence="8 9">
    <name type="scientific">Phycomyces blakesleeanus</name>
    <dbReference type="NCBI Taxonomy" id="4837"/>
    <lineage>
        <taxon>Eukaryota</taxon>
        <taxon>Fungi</taxon>
        <taxon>Fungi incertae sedis</taxon>
        <taxon>Mucoromycota</taxon>
        <taxon>Mucoromycotina</taxon>
        <taxon>Mucoromycetes</taxon>
        <taxon>Mucorales</taxon>
        <taxon>Phycomycetaceae</taxon>
        <taxon>Phycomyces</taxon>
    </lineage>
</organism>
<dbReference type="InterPro" id="IPR051143">
    <property type="entry name" value="TrkH_K-transport"/>
</dbReference>
<keyword evidence="3 7" id="KW-0812">Transmembrane</keyword>
<feature type="transmembrane region" description="Helical" evidence="7">
    <location>
        <begin position="231"/>
        <end position="250"/>
    </location>
</feature>
<evidence type="ECO:0000313" key="9">
    <source>
        <dbReference type="Proteomes" id="UP001448207"/>
    </source>
</evidence>
<evidence type="ECO:0000256" key="3">
    <source>
        <dbReference type="ARBA" id="ARBA00022692"/>
    </source>
</evidence>
<protein>
    <submittedName>
        <fullName evidence="8">Cation transporter</fullName>
    </submittedName>
</protein>
<dbReference type="EMBL" id="JBCLYO010000005">
    <property type="protein sequence ID" value="KAL0088980.1"/>
    <property type="molecule type" value="Genomic_DNA"/>
</dbReference>
<gene>
    <name evidence="8" type="ORF">J3Q64DRAFT_1637622</name>
</gene>
<dbReference type="Pfam" id="PF02386">
    <property type="entry name" value="TrkH"/>
    <property type="match status" value="1"/>
</dbReference>
<accession>A0ABR3B4V9</accession>
<name>A0ABR3B4V9_PHYBL</name>
<feature type="transmembrane region" description="Helical" evidence="7">
    <location>
        <begin position="34"/>
        <end position="54"/>
    </location>
</feature>
<evidence type="ECO:0000256" key="2">
    <source>
        <dbReference type="ARBA" id="ARBA00022448"/>
    </source>
</evidence>
<feature type="transmembrane region" description="Helical" evidence="7">
    <location>
        <begin position="169"/>
        <end position="192"/>
    </location>
</feature>